<name>A0A438J749_VITVI</name>
<dbReference type="SUPFAM" id="SSF56219">
    <property type="entry name" value="DNase I-like"/>
    <property type="match status" value="1"/>
</dbReference>
<dbReference type="PROSITE" id="PS50878">
    <property type="entry name" value="RT_POL"/>
    <property type="match status" value="1"/>
</dbReference>
<evidence type="ECO:0000313" key="3">
    <source>
        <dbReference type="EMBL" id="RVX04736.1"/>
    </source>
</evidence>
<protein>
    <submittedName>
        <fullName evidence="3">Transposon TX1 uncharacterized 149 kDa protein</fullName>
    </submittedName>
</protein>
<dbReference type="SUPFAM" id="SSF64182">
    <property type="entry name" value="DHH phosphoesterases"/>
    <property type="match status" value="1"/>
</dbReference>
<dbReference type="InterPro" id="IPR020847">
    <property type="entry name" value="AP_endonuclease_F1_BS"/>
</dbReference>
<comment type="caution">
    <text evidence="3">The sequence shown here is derived from an EMBL/GenBank/DDBJ whole genome shotgun (WGS) entry which is preliminary data.</text>
</comment>
<feature type="domain" description="Reverse transcriptase" evidence="2">
    <location>
        <begin position="745"/>
        <end position="1023"/>
    </location>
</feature>
<sequence length="1588" mass="180318">MEASSGNGNVSPAAGKGKIASGYGLEAQTSSPAKKKTTIGSKKLWSILLPPSSERRQGLRCRSETLLSEKDKVVIDENPEGVALGADYLAERGFSSSPLFSGRYPKIWKHRFGERASTSQNEAALHNFYSNVYKEGFLGRVGSDHRGVKVMVLPSTPKTRGKGLSFLGNCGLLAAENLEVTPSSIFQSPSSHFPPSFGSISPFLNSAAPILPGSVIQSLNPSENREKSEFFDIKDDYGAVGQNSVGFPNLVLEVNQTAHPSQVTDSVNPVMPNTNPSPIQTTVSQSVFAGSPTGEFQIEGISPRKMAKVRDVLKTLDIKVYSRRKSRCSKGLGLGSRKKRRVVKDFLRSEKPDIVMIQETKKAECDRRFVGSVWTARNKEWVVLPACGASGGILVIWDSKKLLSEEVVLGSFSVSVKFAMDGSEQFWLSAVYGPNSTALRKDFWVELSDIFGLSSPCCMKDLDDFIRENELIDPPLRSASFTWSNMQEHPVCKRLDRFLYSNEWEQLFPQSLQEVLPRWTSDHWPIVLETNPFKWGPTPFRFENMWLHHPSFKECFGRWWREFQGDGWEDIANFDSMEQEGGLSPELLIQRAVRKGELEELILREEIHWRQKARVKWVKEGDCNSKFFHKVANGRRNRKFIKVLENERGLVLDNSDSIKEEILRYFEKLYASPSGESWRVEGLDWSPISRESASRLESPFIEEEISKAIFQMDRDKAPGPDGFTIAVFQDCWDVIKEDLVRVFDEFHRSGIINQSTNASFIVLLPKKSMAKKISDYRPISLITSLYKIIAKVLVGRLRGILHETIHSTQGAFVQGRQILDAVLIANEIVDEKKRSGEEGVVFKIDFEKAYDHVSWDFLDHVMEKKGFNPKWRKWIRGCLSSVSFAILVNGNAKGWVKASRGLRQGDPLSPFLFTIVADVLSRMLLRAEERNVFEGFRVGRNRTRVSHLQFADDTIFFFSTREEDLLTLKSVLVVFGHISGLKVNLDKSNIYGINLGQDHLHRLAKLLDCKASGWPILYLGLPLGGNPKSGSFWDPVIERISSRLDGWQKAYLSFGGRITLIQSCLTHMPCYFLSLFKIPASVAGRIERLQRDFLWSGVGEGKRDHLVSWDVVCKSKMKGGLGLGRISLRNSALLGKWLWRYPKEGSALWHQVILSIYGSHSNGWDANTVVRWSHRCPWKAIAQVFQDFSKFTRFMVGDGDRIRFWEDLWWGINLWGFPYQLVWNSQVPFKIKSFVWLVAHKKLTKIDWVPPRSICDMLSTNFNGFGSSKRGIILWQAACIALLWVVWRERNARIFEDKSRNSENLWDMIHFLASLWVSCSKVFKGIPLNVIHLDCFVFLGGRIPHPSLLASILLDTGNLTYHHCTSKDKYIATLLINGAGRFGCNGLYQILRYKMYDVSDLKVKDILRKDFKKWMRVVLITCAILLQKNSGIMFVKWILTLEISLKFMSCNYCLARSSKEVIMEHLGKTWTYSMIMNEEPEDFSHHKKMVESNKGGDKPVESTALVAAIANASQSYSNQRVWMRNLKCGVTIVINHIKLKKPAGRSTGNPQIRKATNLVIKAVTGHLHPIKLRPIFSTRSRWIIFLTC</sequence>
<evidence type="ECO:0000256" key="1">
    <source>
        <dbReference type="SAM" id="MobiDB-lite"/>
    </source>
</evidence>
<reference evidence="3 4" key="1">
    <citation type="journal article" date="2018" name="PLoS Genet.">
        <title>Population sequencing reveals clonal diversity and ancestral inbreeding in the grapevine cultivar Chardonnay.</title>
        <authorList>
            <person name="Roach M.J."/>
            <person name="Johnson D.L."/>
            <person name="Bohlmann J."/>
            <person name="van Vuuren H.J."/>
            <person name="Jones S.J."/>
            <person name="Pretorius I.S."/>
            <person name="Schmidt S.A."/>
            <person name="Borneman A.R."/>
        </authorList>
    </citation>
    <scope>NUCLEOTIDE SEQUENCE [LARGE SCALE GENOMIC DNA]</scope>
    <source>
        <strain evidence="4">cv. Chardonnay</strain>
        <tissue evidence="3">Leaf</tissue>
    </source>
</reference>
<dbReference type="GO" id="GO:0006281">
    <property type="term" value="P:DNA repair"/>
    <property type="evidence" value="ECO:0007669"/>
    <property type="project" value="InterPro"/>
</dbReference>
<feature type="compositionally biased region" description="Polar residues" evidence="1">
    <location>
        <begin position="1"/>
        <end position="10"/>
    </location>
</feature>
<dbReference type="PANTHER" id="PTHR33116">
    <property type="entry name" value="REVERSE TRANSCRIPTASE ZINC-BINDING DOMAIN-CONTAINING PROTEIN-RELATED-RELATED"/>
    <property type="match status" value="1"/>
</dbReference>
<accession>A0A438J749</accession>
<dbReference type="InterPro" id="IPR036691">
    <property type="entry name" value="Endo/exonu/phosph_ase_sf"/>
</dbReference>
<dbReference type="Gene3D" id="3.60.10.10">
    <property type="entry name" value="Endonuclease/exonuclease/phosphatase"/>
    <property type="match status" value="1"/>
</dbReference>
<dbReference type="CDD" id="cd01650">
    <property type="entry name" value="RT_nLTR_like"/>
    <property type="match status" value="1"/>
</dbReference>
<dbReference type="GO" id="GO:0004519">
    <property type="term" value="F:endonuclease activity"/>
    <property type="evidence" value="ECO:0007669"/>
    <property type="project" value="InterPro"/>
</dbReference>
<dbReference type="SUPFAM" id="SSF56672">
    <property type="entry name" value="DNA/RNA polymerases"/>
    <property type="match status" value="1"/>
</dbReference>
<dbReference type="Proteomes" id="UP000288805">
    <property type="component" value="Unassembled WGS sequence"/>
</dbReference>
<evidence type="ECO:0000259" key="2">
    <source>
        <dbReference type="PROSITE" id="PS50878"/>
    </source>
</evidence>
<evidence type="ECO:0000313" key="4">
    <source>
        <dbReference type="Proteomes" id="UP000288805"/>
    </source>
</evidence>
<dbReference type="GO" id="GO:0003677">
    <property type="term" value="F:DNA binding"/>
    <property type="evidence" value="ECO:0007669"/>
    <property type="project" value="InterPro"/>
</dbReference>
<organism evidence="3 4">
    <name type="scientific">Vitis vinifera</name>
    <name type="common">Grape</name>
    <dbReference type="NCBI Taxonomy" id="29760"/>
    <lineage>
        <taxon>Eukaryota</taxon>
        <taxon>Viridiplantae</taxon>
        <taxon>Streptophyta</taxon>
        <taxon>Embryophyta</taxon>
        <taxon>Tracheophyta</taxon>
        <taxon>Spermatophyta</taxon>
        <taxon>Magnoliopsida</taxon>
        <taxon>eudicotyledons</taxon>
        <taxon>Gunneridae</taxon>
        <taxon>Pentapetalae</taxon>
        <taxon>rosids</taxon>
        <taxon>Vitales</taxon>
        <taxon>Vitaceae</taxon>
        <taxon>Viteae</taxon>
        <taxon>Vitis</taxon>
    </lineage>
</organism>
<dbReference type="InterPro" id="IPR000477">
    <property type="entry name" value="RT_dom"/>
</dbReference>
<gene>
    <name evidence="3" type="primary">YTX2_105</name>
    <name evidence="3" type="ORF">CK203_024944</name>
</gene>
<feature type="region of interest" description="Disordered" evidence="1">
    <location>
        <begin position="1"/>
        <end position="38"/>
    </location>
</feature>
<dbReference type="InterPro" id="IPR038763">
    <property type="entry name" value="DHH_sf"/>
</dbReference>
<proteinExistence type="predicted"/>
<dbReference type="EMBL" id="QGNW01000059">
    <property type="protein sequence ID" value="RVX04736.1"/>
    <property type="molecule type" value="Genomic_DNA"/>
</dbReference>
<dbReference type="PANTHER" id="PTHR33116:SF78">
    <property type="entry name" value="OS12G0587133 PROTEIN"/>
    <property type="match status" value="1"/>
</dbReference>
<dbReference type="Pfam" id="PF00078">
    <property type="entry name" value="RVT_1"/>
    <property type="match status" value="1"/>
</dbReference>
<dbReference type="PROSITE" id="PS00726">
    <property type="entry name" value="AP_NUCLEASE_F1_1"/>
    <property type="match status" value="1"/>
</dbReference>
<dbReference type="InterPro" id="IPR043502">
    <property type="entry name" value="DNA/RNA_pol_sf"/>
</dbReference>